<dbReference type="AlphaFoldDB" id="A0A4U1B3M6"/>
<dbReference type="Proteomes" id="UP000307999">
    <property type="component" value="Unassembled WGS sequence"/>
</dbReference>
<name>A0A4U1B3M6_9GAMM</name>
<sequence>MNRRTLYLSLLALTVSACSTVETRKQAKGEFDYVNQEVPDALVVPAHLNNPERPSEYEVPPLQGTAGPVGEELDIRAPALVLALASGSRIDEFDQTAQIWFDKIDDDSDLYAVVVGAIENYLQEEGVELTSKQGTELKSDWFHQQTTSGFWLWEDVSTSESWRFKYSLVTKPHGRSIGLNVDLIDYKSADGSSQIDPIEQQRVEMAMINAVSAQLDYEYRLNLRDQRLAKANRKVVAMGSDEQGQSAYLVDYPRQEFWDMLPQFFEKYNFSVTDLNESKYVYMVNYERNDPSLWEGIWGDAVDVIDLDDGSYEFHLVAKDKKTLLKIYNDQKQLLSETELESNFDIMSSALSFN</sequence>
<dbReference type="EMBL" id="SWDB01000029">
    <property type="protein sequence ID" value="TKB44360.1"/>
    <property type="molecule type" value="Genomic_DNA"/>
</dbReference>
<dbReference type="PROSITE" id="PS51257">
    <property type="entry name" value="PROKAR_LIPOPROTEIN"/>
    <property type="match status" value="1"/>
</dbReference>
<dbReference type="InterPro" id="IPR042268">
    <property type="entry name" value="BamC_C"/>
</dbReference>
<dbReference type="OrthoDB" id="5598420at2"/>
<evidence type="ECO:0000313" key="1">
    <source>
        <dbReference type="EMBL" id="TKB44360.1"/>
    </source>
</evidence>
<comment type="caution">
    <text evidence="1">The sequence shown here is derived from an EMBL/GenBank/DDBJ whole genome shotgun (WGS) entry which is preliminary data.</text>
</comment>
<organism evidence="1 2">
    <name type="scientific">Thalassotalea mangrovi</name>
    <dbReference type="NCBI Taxonomy" id="2572245"/>
    <lineage>
        <taxon>Bacteria</taxon>
        <taxon>Pseudomonadati</taxon>
        <taxon>Pseudomonadota</taxon>
        <taxon>Gammaproteobacteria</taxon>
        <taxon>Alteromonadales</taxon>
        <taxon>Colwelliaceae</taxon>
        <taxon>Thalassotalea</taxon>
    </lineage>
</organism>
<dbReference type="Pfam" id="PF06804">
    <property type="entry name" value="Lipoprotein_18"/>
    <property type="match status" value="1"/>
</dbReference>
<dbReference type="InterPro" id="IPR010653">
    <property type="entry name" value="NlpB/DapX"/>
</dbReference>
<accession>A0A4U1B3M6</accession>
<dbReference type="RefSeq" id="WP_136736377.1">
    <property type="nucleotide sequence ID" value="NZ_SWDB01000029.1"/>
</dbReference>
<gene>
    <name evidence="1" type="primary">bamC</name>
    <name evidence="1" type="ORF">E8M12_11960</name>
</gene>
<dbReference type="Gene3D" id="3.30.310.170">
    <property type="entry name" value="Outer membrane protein assembly factor BamC"/>
    <property type="match status" value="1"/>
</dbReference>
<reference evidence="1 2" key="1">
    <citation type="submission" date="2019-04" db="EMBL/GenBank/DDBJ databases">
        <title>Thalassotalea guangxiensis sp. nov., isolated from sediment of the coastal wetland.</title>
        <authorList>
            <person name="Zheng S."/>
            <person name="Zhang D."/>
        </authorList>
    </citation>
    <scope>NUCLEOTIDE SEQUENCE [LARGE SCALE GENOMIC DNA]</scope>
    <source>
        <strain evidence="1 2">ZS-4</strain>
    </source>
</reference>
<protein>
    <submittedName>
        <fullName evidence="1">Outer membrane protein assembly factor BamC</fullName>
    </submittedName>
</protein>
<dbReference type="Gene3D" id="3.30.530.50">
    <property type="match status" value="1"/>
</dbReference>
<keyword evidence="2" id="KW-1185">Reference proteome</keyword>
<proteinExistence type="predicted"/>
<evidence type="ECO:0000313" key="2">
    <source>
        <dbReference type="Proteomes" id="UP000307999"/>
    </source>
</evidence>